<name>A0ABC8T8U6_9AQUA</name>
<dbReference type="InterPro" id="IPR003103">
    <property type="entry name" value="BAG_domain"/>
</dbReference>
<comment type="caution">
    <text evidence="4">The sequence shown here is derived from an EMBL/GenBank/DDBJ whole genome shotgun (WGS) entry which is preliminary data.</text>
</comment>
<evidence type="ECO:0000313" key="5">
    <source>
        <dbReference type="Proteomes" id="UP001642360"/>
    </source>
</evidence>
<feature type="region of interest" description="Disordered" evidence="2">
    <location>
        <begin position="446"/>
        <end position="467"/>
    </location>
</feature>
<dbReference type="PROSITE" id="PS51035">
    <property type="entry name" value="BAG"/>
    <property type="match status" value="1"/>
</dbReference>
<gene>
    <name evidence="4" type="ORF">ILEXP_LOCUS34999</name>
</gene>
<dbReference type="InterPro" id="IPR040400">
    <property type="entry name" value="BAG5/6/7/8"/>
</dbReference>
<proteinExistence type="predicted"/>
<keyword evidence="5" id="KW-1185">Reference proteome</keyword>
<dbReference type="EMBL" id="CAUOFW020004458">
    <property type="protein sequence ID" value="CAK9165831.1"/>
    <property type="molecule type" value="Genomic_DNA"/>
</dbReference>
<protein>
    <recommendedName>
        <fullName evidence="3">BAG domain-containing protein</fullName>
    </recommendedName>
</protein>
<evidence type="ECO:0000256" key="2">
    <source>
        <dbReference type="SAM" id="MobiDB-lite"/>
    </source>
</evidence>
<feature type="compositionally biased region" description="Basic and acidic residues" evidence="2">
    <location>
        <begin position="446"/>
        <end position="463"/>
    </location>
</feature>
<accession>A0ABC8T8U6</accession>
<feature type="region of interest" description="Disordered" evidence="2">
    <location>
        <begin position="215"/>
        <end position="375"/>
    </location>
</feature>
<feature type="domain" description="BAG" evidence="3">
    <location>
        <begin position="499"/>
        <end position="550"/>
    </location>
</feature>
<evidence type="ECO:0000259" key="3">
    <source>
        <dbReference type="PROSITE" id="PS51035"/>
    </source>
</evidence>
<dbReference type="AlphaFoldDB" id="A0ABC8T8U6"/>
<sequence length="558" mass="62969">MYPVDRCMDSYPYQTNKMHYAPHYRPSFDDVSQQVNVPANSRATCESWPYGGFPYPVECHGCFNHNYFPGYYGFRPPYPYFPLQSSFQCYGSYPAFPGTYPTHYFPPQCARVQPRYEYAKDMPRDHHCCGCPNHQCNQKGDKNLRIEEQEPDAEKKSNDSLVPSELKNYLYPVMCFHLQGGDERRSKCQQNEENSPFPFPIYWMPYKPEEVKRKDLKETKGQQSEENSGSEVGSKVMDKNAVKKIIPVKQVQQHEEKKASEEGDREARGVPVMLSRAEEKISSEDSAKRLSSSPLKTAKLPSVCLRVDPLPRRKSNKGSSRSPSPPGDKGKQEELSLDGSKSPTSTVMKESSERNMQSPDCTLDYSKEVEPCKTKTKTIKVVEGTARQERNDLDVARTEGPFILPLKSQEARLGDNVMEGKNSGQAIEPEKATLDGQICDDAWQSGEDKEATKSKEDNTDEAHKGKRKKLSDAEAVTIIQSAYCGFELRKGEPLKKLKQMAEVGEQMAEVKKCIHAFESSSDLEVDEKQKAAVGETIMGLLLKLDTIQVCVQVILGQN</sequence>
<feature type="compositionally biased region" description="Basic and acidic residues" evidence="2">
    <location>
        <begin position="252"/>
        <end position="268"/>
    </location>
</feature>
<feature type="compositionally biased region" description="Basic and acidic residues" evidence="2">
    <location>
        <begin position="276"/>
        <end position="288"/>
    </location>
</feature>
<feature type="compositionally biased region" description="Polar residues" evidence="2">
    <location>
        <begin position="339"/>
        <end position="360"/>
    </location>
</feature>
<dbReference type="Proteomes" id="UP001642360">
    <property type="component" value="Unassembled WGS sequence"/>
</dbReference>
<feature type="compositionally biased region" description="Polar residues" evidence="2">
    <location>
        <begin position="221"/>
        <end position="231"/>
    </location>
</feature>
<reference evidence="4 5" key="1">
    <citation type="submission" date="2024-02" db="EMBL/GenBank/DDBJ databases">
        <authorList>
            <person name="Vignale AGUSTIN F."/>
            <person name="Sosa J E."/>
            <person name="Modenutti C."/>
        </authorList>
    </citation>
    <scope>NUCLEOTIDE SEQUENCE [LARGE SCALE GENOMIC DNA]</scope>
</reference>
<dbReference type="PANTHER" id="PTHR33322">
    <property type="entry name" value="BAG DOMAIN CONTAINING PROTEIN, EXPRESSED"/>
    <property type="match status" value="1"/>
</dbReference>
<evidence type="ECO:0000256" key="1">
    <source>
        <dbReference type="ARBA" id="ARBA00023186"/>
    </source>
</evidence>
<evidence type="ECO:0000313" key="4">
    <source>
        <dbReference type="EMBL" id="CAK9165831.1"/>
    </source>
</evidence>
<keyword evidence="1" id="KW-0143">Chaperone</keyword>
<dbReference type="PANTHER" id="PTHR33322:SF16">
    <property type="entry name" value="BAG FAMILY MOLECULAR CHAPERONE REGULATOR 6"/>
    <property type="match status" value="1"/>
</dbReference>
<organism evidence="4 5">
    <name type="scientific">Ilex paraguariensis</name>
    <name type="common">yerba mate</name>
    <dbReference type="NCBI Taxonomy" id="185542"/>
    <lineage>
        <taxon>Eukaryota</taxon>
        <taxon>Viridiplantae</taxon>
        <taxon>Streptophyta</taxon>
        <taxon>Embryophyta</taxon>
        <taxon>Tracheophyta</taxon>
        <taxon>Spermatophyta</taxon>
        <taxon>Magnoliopsida</taxon>
        <taxon>eudicotyledons</taxon>
        <taxon>Gunneridae</taxon>
        <taxon>Pentapetalae</taxon>
        <taxon>asterids</taxon>
        <taxon>campanulids</taxon>
        <taxon>Aquifoliales</taxon>
        <taxon>Aquifoliaceae</taxon>
        <taxon>Ilex</taxon>
    </lineage>
</organism>